<evidence type="ECO:0000313" key="4">
    <source>
        <dbReference type="Proteomes" id="UP000006753"/>
    </source>
</evidence>
<evidence type="ECO:0000256" key="2">
    <source>
        <dbReference type="PIRSR" id="PIRSR602401-1"/>
    </source>
</evidence>
<dbReference type="GO" id="GO:0016705">
    <property type="term" value="F:oxidoreductase activity, acting on paired donors, with incorporation or reduction of molecular oxygen"/>
    <property type="evidence" value="ECO:0007669"/>
    <property type="project" value="InterPro"/>
</dbReference>
<dbReference type="InterPro" id="IPR050121">
    <property type="entry name" value="Cytochrome_P450_monoxygenase"/>
</dbReference>
<dbReference type="InterPro" id="IPR002401">
    <property type="entry name" value="Cyt_P450_E_grp-I"/>
</dbReference>
<dbReference type="OrthoDB" id="1470350at2759"/>
<keyword evidence="4" id="KW-1185">Reference proteome</keyword>
<comment type="similarity">
    <text evidence="1">Belongs to the cytochrome P450 family.</text>
</comment>
<dbReference type="InParanoid" id="K1X4K6"/>
<dbReference type="SUPFAM" id="SSF48264">
    <property type="entry name" value="Cytochrome P450"/>
    <property type="match status" value="1"/>
</dbReference>
<name>K1X4K6_MARBU</name>
<keyword evidence="2" id="KW-0408">Iron</keyword>
<dbReference type="CDD" id="cd11070">
    <property type="entry name" value="CYP56-like"/>
    <property type="match status" value="1"/>
</dbReference>
<dbReference type="GO" id="GO:0020037">
    <property type="term" value="F:heme binding"/>
    <property type="evidence" value="ECO:0007669"/>
    <property type="project" value="InterPro"/>
</dbReference>
<protein>
    <submittedName>
        <fullName evidence="3">Cytochrome P450</fullName>
    </submittedName>
</protein>
<dbReference type="InterPro" id="IPR001128">
    <property type="entry name" value="Cyt_P450"/>
</dbReference>
<dbReference type="PANTHER" id="PTHR24305:SF166">
    <property type="entry name" value="CYTOCHROME P450 12A4, MITOCHONDRIAL-RELATED"/>
    <property type="match status" value="1"/>
</dbReference>
<dbReference type="PANTHER" id="PTHR24305">
    <property type="entry name" value="CYTOCHROME P450"/>
    <property type="match status" value="1"/>
</dbReference>
<dbReference type="eggNOG" id="KOG0157">
    <property type="taxonomic scope" value="Eukaryota"/>
</dbReference>
<dbReference type="PRINTS" id="PR00463">
    <property type="entry name" value="EP450I"/>
</dbReference>
<accession>K1X4K6</accession>
<feature type="binding site" description="axial binding residue" evidence="2">
    <location>
        <position position="514"/>
    </location>
    <ligand>
        <name>heme</name>
        <dbReference type="ChEBI" id="CHEBI:30413"/>
    </ligand>
    <ligandPart>
        <name>Fe</name>
        <dbReference type="ChEBI" id="CHEBI:18248"/>
    </ligandPart>
</feature>
<proteinExistence type="inferred from homology"/>
<dbReference type="HOGENOM" id="CLU_001570_25_2_1"/>
<dbReference type="KEGG" id="mbe:MBM_01964"/>
<evidence type="ECO:0000256" key="1">
    <source>
        <dbReference type="ARBA" id="ARBA00010617"/>
    </source>
</evidence>
<dbReference type="InterPro" id="IPR036396">
    <property type="entry name" value="Cyt_P450_sf"/>
</dbReference>
<organism evidence="3 4">
    <name type="scientific">Marssonina brunnea f. sp. multigermtubi (strain MB_m1)</name>
    <name type="common">Marssonina leaf spot fungus</name>
    <dbReference type="NCBI Taxonomy" id="1072389"/>
    <lineage>
        <taxon>Eukaryota</taxon>
        <taxon>Fungi</taxon>
        <taxon>Dikarya</taxon>
        <taxon>Ascomycota</taxon>
        <taxon>Pezizomycotina</taxon>
        <taxon>Leotiomycetes</taxon>
        <taxon>Helotiales</taxon>
        <taxon>Drepanopezizaceae</taxon>
        <taxon>Drepanopeziza</taxon>
    </lineage>
</organism>
<dbReference type="Pfam" id="PF00067">
    <property type="entry name" value="p450"/>
    <property type="match status" value="1"/>
</dbReference>
<dbReference type="AlphaFoldDB" id="K1X4K6"/>
<dbReference type="STRING" id="1072389.K1X4K6"/>
<dbReference type="GeneID" id="18757899"/>
<reference evidence="3 4" key="1">
    <citation type="journal article" date="2012" name="BMC Genomics">
        <title>Sequencing the genome of Marssonina brunnea reveals fungus-poplar co-evolution.</title>
        <authorList>
            <person name="Zhu S."/>
            <person name="Cao Y.-Z."/>
            <person name="Jiang C."/>
            <person name="Tan B.-Y."/>
            <person name="Wang Z."/>
            <person name="Feng S."/>
            <person name="Zhang L."/>
            <person name="Su X.-H."/>
            <person name="Brejova B."/>
            <person name="Vinar T."/>
            <person name="Xu M."/>
            <person name="Wang M.-X."/>
            <person name="Zhang S.-G."/>
            <person name="Huang M.-R."/>
            <person name="Wu R."/>
            <person name="Zhou Y."/>
        </authorList>
    </citation>
    <scope>NUCLEOTIDE SEQUENCE [LARGE SCALE GENOMIC DNA]</scope>
    <source>
        <strain evidence="3 4">MB_m1</strain>
    </source>
</reference>
<sequence>MAVLLYIIGISTAFLCVPLFQISQSYYQARRIGFPVVISPIDLSSRVVRLAGDRILPIIKWLPFNLGHFVGFGHFFEDRYRAHQRLGPVFSIVSPGRITLVVADPKVANDILVRRKDFVVGARGGLSSQKFPRSPGIALHRLPTDPPAQKSKSVFKTLEIFGPNVDTLNGEAWQRHRRLTTPPFNERNSNLVWRASIFQASGMLQSWLSAGGSGVTKTPSDVMTLALHVLTAAVFGKTHEYEGGLTKLSDNHTTSYKDSLRIILSNIFLSYIVKANLAPTYMPKSMVEEVGNALEEFQQYMEEMVEEEKTKTTDSTKDTRTLISALVRASESEKQGGGRTGLTDKEMYGNLFIYNLAGHDTTANTIAYAIYLMASDERWQAWIREELDSVFGDRDNVSEDDYERAFPQLKRCLALMYETLRLYGPVVMIPKHIEKPTKLVFNGTEHLIPQETTVIVNVTALCTSPEYWGPDTMTWRPDRWITSSGQNADLQTEEIKQPASKKAFVPWATGPRVCPGKKFSQVEFVAVIALLFRKHRVAPEMKEGESKEDVKRKVLDTVEDSRLVMTLRMNNPERVKLIWEAI</sequence>
<dbReference type="GO" id="GO:0005506">
    <property type="term" value="F:iron ion binding"/>
    <property type="evidence" value="ECO:0007669"/>
    <property type="project" value="InterPro"/>
</dbReference>
<dbReference type="Gene3D" id="1.10.630.10">
    <property type="entry name" value="Cytochrome P450"/>
    <property type="match status" value="1"/>
</dbReference>
<dbReference type="EMBL" id="JH921430">
    <property type="protein sequence ID" value="EKD20012.1"/>
    <property type="molecule type" value="Genomic_DNA"/>
</dbReference>
<dbReference type="Proteomes" id="UP000006753">
    <property type="component" value="Unassembled WGS sequence"/>
</dbReference>
<dbReference type="PRINTS" id="PR00385">
    <property type="entry name" value="P450"/>
</dbReference>
<keyword evidence="2" id="KW-0349">Heme</keyword>
<comment type="cofactor">
    <cofactor evidence="2">
        <name>heme</name>
        <dbReference type="ChEBI" id="CHEBI:30413"/>
    </cofactor>
</comment>
<gene>
    <name evidence="3" type="ORF">MBM_01964</name>
</gene>
<keyword evidence="2" id="KW-0479">Metal-binding</keyword>
<dbReference type="OMA" id="DRLPINW"/>
<evidence type="ECO:0000313" key="3">
    <source>
        <dbReference type="EMBL" id="EKD20012.1"/>
    </source>
</evidence>
<dbReference type="GO" id="GO:0004497">
    <property type="term" value="F:monooxygenase activity"/>
    <property type="evidence" value="ECO:0007669"/>
    <property type="project" value="InterPro"/>
</dbReference>